<evidence type="ECO:0000313" key="2">
    <source>
        <dbReference type="EMBL" id="SVD32057.1"/>
    </source>
</evidence>
<dbReference type="GO" id="GO:0016757">
    <property type="term" value="F:glycosyltransferase activity"/>
    <property type="evidence" value="ECO:0007669"/>
    <property type="project" value="InterPro"/>
</dbReference>
<dbReference type="CDD" id="cd03801">
    <property type="entry name" value="GT4_PimA-like"/>
    <property type="match status" value="1"/>
</dbReference>
<gene>
    <name evidence="2" type="ORF">METZ01_LOCUS384911</name>
</gene>
<dbReference type="EMBL" id="UINC01143246">
    <property type="protein sequence ID" value="SVD32057.1"/>
    <property type="molecule type" value="Genomic_DNA"/>
</dbReference>
<feature type="domain" description="Glycosyl transferase family 1" evidence="1">
    <location>
        <begin position="106"/>
        <end position="273"/>
    </location>
</feature>
<dbReference type="AlphaFoldDB" id="A0A382UDE9"/>
<feature type="non-terminal residue" evidence="2">
    <location>
        <position position="294"/>
    </location>
</feature>
<dbReference type="SUPFAM" id="SSF53756">
    <property type="entry name" value="UDP-Glycosyltransferase/glycogen phosphorylase"/>
    <property type="match status" value="1"/>
</dbReference>
<name>A0A382UDE9_9ZZZZ</name>
<proteinExistence type="predicted"/>
<evidence type="ECO:0000259" key="1">
    <source>
        <dbReference type="Pfam" id="PF00534"/>
    </source>
</evidence>
<dbReference type="Pfam" id="PF00534">
    <property type="entry name" value="Glycos_transf_1"/>
    <property type="match status" value="1"/>
</dbReference>
<sequence>NKLKNISPRMSFVNSMGSHSLWKPIKEKYNWSGTLIVRESPDLYKSSSIESILNRFNYYDYFIFVSDLVRKKWLKFSEIDAAKSFYIPNCVWEERVKKISQNSKSNAQKKLFGNDDQFIAICTGEVKYRKGQDLIIENLKLICKVIPNFKLLILGRQNQSFVIELKSSLKKLDLEKKVEFISHQPNAMEYIYAADALLQPSRSEALPRTILEAMALKTPIIASDVDGIPELVEDNTSAILFSLSNIDKMIEGIHSVYSNESFRAKITENAHKRYWDYFSRENHIKKYSDFINQI</sequence>
<accession>A0A382UDE9</accession>
<feature type="non-terminal residue" evidence="2">
    <location>
        <position position="1"/>
    </location>
</feature>
<dbReference type="PANTHER" id="PTHR12526">
    <property type="entry name" value="GLYCOSYLTRANSFERASE"/>
    <property type="match status" value="1"/>
</dbReference>
<dbReference type="PANTHER" id="PTHR12526:SF630">
    <property type="entry name" value="GLYCOSYLTRANSFERASE"/>
    <property type="match status" value="1"/>
</dbReference>
<protein>
    <recommendedName>
        <fullName evidence="1">Glycosyl transferase family 1 domain-containing protein</fullName>
    </recommendedName>
</protein>
<reference evidence="2" key="1">
    <citation type="submission" date="2018-05" db="EMBL/GenBank/DDBJ databases">
        <authorList>
            <person name="Lanie J.A."/>
            <person name="Ng W.-L."/>
            <person name="Kazmierczak K.M."/>
            <person name="Andrzejewski T.M."/>
            <person name="Davidsen T.M."/>
            <person name="Wayne K.J."/>
            <person name="Tettelin H."/>
            <person name="Glass J.I."/>
            <person name="Rusch D."/>
            <person name="Podicherti R."/>
            <person name="Tsui H.-C.T."/>
            <person name="Winkler M.E."/>
        </authorList>
    </citation>
    <scope>NUCLEOTIDE SEQUENCE</scope>
</reference>
<organism evidence="2">
    <name type="scientific">marine metagenome</name>
    <dbReference type="NCBI Taxonomy" id="408172"/>
    <lineage>
        <taxon>unclassified sequences</taxon>
        <taxon>metagenomes</taxon>
        <taxon>ecological metagenomes</taxon>
    </lineage>
</organism>
<dbReference type="Gene3D" id="3.40.50.2000">
    <property type="entry name" value="Glycogen Phosphorylase B"/>
    <property type="match status" value="2"/>
</dbReference>
<dbReference type="InterPro" id="IPR001296">
    <property type="entry name" value="Glyco_trans_1"/>
</dbReference>